<organism evidence="2 3">
    <name type="scientific">Cudoniella acicularis</name>
    <dbReference type="NCBI Taxonomy" id="354080"/>
    <lineage>
        <taxon>Eukaryota</taxon>
        <taxon>Fungi</taxon>
        <taxon>Dikarya</taxon>
        <taxon>Ascomycota</taxon>
        <taxon>Pezizomycotina</taxon>
        <taxon>Leotiomycetes</taxon>
        <taxon>Helotiales</taxon>
        <taxon>Tricladiaceae</taxon>
        <taxon>Cudoniella</taxon>
    </lineage>
</organism>
<dbReference type="OrthoDB" id="2896006at2759"/>
<evidence type="ECO:0000256" key="1">
    <source>
        <dbReference type="SAM" id="Phobius"/>
    </source>
</evidence>
<dbReference type="AlphaFoldDB" id="A0A8H4RH66"/>
<gene>
    <name evidence="2" type="ORF">G7Y89_g9324</name>
</gene>
<keyword evidence="1" id="KW-1133">Transmembrane helix</keyword>
<name>A0A8H4RH66_9HELO</name>
<feature type="transmembrane region" description="Helical" evidence="1">
    <location>
        <begin position="32"/>
        <end position="55"/>
    </location>
</feature>
<feature type="transmembrane region" description="Helical" evidence="1">
    <location>
        <begin position="327"/>
        <end position="350"/>
    </location>
</feature>
<feature type="transmembrane region" description="Helical" evidence="1">
    <location>
        <begin position="152"/>
        <end position="173"/>
    </location>
</feature>
<feature type="transmembrane region" description="Helical" evidence="1">
    <location>
        <begin position="194"/>
        <end position="215"/>
    </location>
</feature>
<accession>A0A8H4RH66</accession>
<reference evidence="2 3" key="1">
    <citation type="submission" date="2020-03" db="EMBL/GenBank/DDBJ databases">
        <title>Draft Genome Sequence of Cudoniella acicularis.</title>
        <authorList>
            <person name="Buettner E."/>
            <person name="Kellner H."/>
        </authorList>
    </citation>
    <scope>NUCLEOTIDE SEQUENCE [LARGE SCALE GENOMIC DNA]</scope>
    <source>
        <strain evidence="2 3">DSM 108380</strain>
    </source>
</reference>
<evidence type="ECO:0000313" key="3">
    <source>
        <dbReference type="Proteomes" id="UP000566819"/>
    </source>
</evidence>
<sequence>MSSSLVSHLARRGIEITAYGGQGPQQFTLPTWGAVLIGATIFSFFIAMGMVEYTFGRLIPTLVMIESPQDSIVFEPLPTEDTDVDASMNKTPELEVIKPRPITSSFKTTIQHLRSKGGRRASFRGFSIFFITQILVGWTAQLLSFLPFFRGLASVVATVVFAQFYLAWNHIVISEPSPKPWYRRLPARSTWRKVAAPTAIAALAESAAVYIPLYLGIAMGLGDRTAPNISQLSSHEQRMVICKGVGLFILAIILAFSLVIPAAVSLTRVQASLLSDNEETIVPFDRSFGGKVIPEIVGGTGVVGMLDAWKTFDWSARIRLVKAYAKFVAIQVALIVFFTAVVFAQLTMIIGAKDLKKIVKEKCGGATGHASLA</sequence>
<keyword evidence="1" id="KW-0812">Transmembrane</keyword>
<proteinExistence type="predicted"/>
<feature type="transmembrane region" description="Helical" evidence="1">
    <location>
        <begin position="121"/>
        <end position="140"/>
    </location>
</feature>
<keyword evidence="3" id="KW-1185">Reference proteome</keyword>
<feature type="transmembrane region" description="Helical" evidence="1">
    <location>
        <begin position="245"/>
        <end position="266"/>
    </location>
</feature>
<dbReference type="EMBL" id="JAAMPI010000757">
    <property type="protein sequence ID" value="KAF4628825.1"/>
    <property type="molecule type" value="Genomic_DNA"/>
</dbReference>
<protein>
    <submittedName>
        <fullName evidence="2">Uncharacterized protein</fullName>
    </submittedName>
</protein>
<keyword evidence="1" id="KW-0472">Membrane</keyword>
<comment type="caution">
    <text evidence="2">The sequence shown here is derived from an EMBL/GenBank/DDBJ whole genome shotgun (WGS) entry which is preliminary data.</text>
</comment>
<evidence type="ECO:0000313" key="2">
    <source>
        <dbReference type="EMBL" id="KAF4628825.1"/>
    </source>
</evidence>
<dbReference type="Proteomes" id="UP000566819">
    <property type="component" value="Unassembled WGS sequence"/>
</dbReference>